<dbReference type="EMBL" id="LNJE01000030">
    <property type="protein sequence ID" value="KYC55875.1"/>
    <property type="molecule type" value="Genomic_DNA"/>
</dbReference>
<organism evidence="1">
    <name type="scientific">Candidatus Methanofastidiosum methylothiophilum</name>
    <dbReference type="NCBI Taxonomy" id="1705564"/>
    <lineage>
        <taxon>Archaea</taxon>
        <taxon>Methanobacteriati</taxon>
        <taxon>Methanobacteriota</taxon>
        <taxon>Stenosarchaea group</taxon>
        <taxon>Candidatus Methanofastidiosia</taxon>
        <taxon>Candidatus Methanofastidiosales</taxon>
        <taxon>Candidatus Methanofastidiosaceae</taxon>
        <taxon>Candidatus Methanofastidiosum</taxon>
    </lineage>
</organism>
<accession>A0A150JFD6</accession>
<proteinExistence type="predicted"/>
<gene>
    <name evidence="1" type="ORF">APG09_01533</name>
</gene>
<name>A0A150JF56_9EURY</name>
<reference evidence="1" key="1">
    <citation type="journal article" date="2016" name="ISME J.">
        <title>Chasing the elusive Euryarchaeota class WSA2: genomes reveal a uniquely fastidious methyl-reducing methanogen.</title>
        <authorList>
            <person name="Nobu M.K."/>
            <person name="Narihiro T."/>
            <person name="Kuroda K."/>
            <person name="Mei R."/>
            <person name="Liu W.T."/>
        </authorList>
    </citation>
    <scope>NUCLEOTIDE SEQUENCE [LARGE SCALE GENOMIC DNA]</scope>
    <source>
        <strain evidence="1">ADurb1213_Bin02801</strain>
    </source>
</reference>
<dbReference type="AlphaFoldDB" id="A0A150JF56"/>
<protein>
    <submittedName>
        <fullName evidence="1">Uncharacterized protein</fullName>
    </submittedName>
</protein>
<evidence type="ECO:0000313" key="1">
    <source>
        <dbReference type="EMBL" id="KYC55875.1"/>
    </source>
</evidence>
<comment type="caution">
    <text evidence="1">The sequence shown here is derived from an EMBL/GenBank/DDBJ whole genome shotgun (WGS) entry which is preliminary data.</text>
</comment>
<sequence length="183" mass="20347">MIKKIFLTIIIIITAVFSFGFRFGFGGPQIGYIPNDQLINPFKKKGVETLNGVITFGVAGYGKPSYRAPFYLGGEGLAGVTEVGQNLYAVANAGFAFGLNEDYFDIINLDIGASIGVYTESLLEKLTFNIYDYRLYSVLTPKLTLHIFFDRYFSLALTGRYMIDIMQVSPIGYNFSAGFMFGY</sequence>
<accession>A0A150JF56</accession>